<dbReference type="InterPro" id="IPR036721">
    <property type="entry name" value="RCK_C_sf"/>
</dbReference>
<dbReference type="PROSITE" id="PS51202">
    <property type="entry name" value="RCK_C"/>
    <property type="match status" value="1"/>
</dbReference>
<gene>
    <name evidence="2" type="ORF">FJR47_05535</name>
</gene>
<proteinExistence type="predicted"/>
<sequence>MKKILIISDGETAKHFVNRVMDTYTSENIYYVIETKAKEYKNVNASRFKFYEFDPTSLYKLANILKMEFAQAIVVMDNQADVEHTIKNIRTIKKHLRIIVLNKWDLKNKDSNVVLINSNEILSSRLIDYLPNVPVIAQNVGLGEGEIMEVLVPFGSSFIYKHIGVIEQKDWRIVAIYRNRKLIMPNRRRMIQPNDLLLLVGEPAVLKSVHKAIKRELGQFPEPFGSNLYIYLDMNLLHLDKVKNFIERAVFAHKKFGHTLVIRVVNPNDIDVLWKIKEYRSENVIIDINYDSQDLKKLFFDDIKTYHAGLVIVPNEMFDDYEMRTILYEAHVPVLKIADKEFFSIKDASIILGDNRDLEKISSTIFDISEQMSINIELYNYINEHQETKEQVIEHYYNLSTIFSKNIKVIKENANPIKKLKQKDDFVQIIPFTKKLTLRKIYSILSTDSERLYHKLDDHHQIFIPVQI</sequence>
<evidence type="ECO:0000313" key="2">
    <source>
        <dbReference type="EMBL" id="QFR43390.1"/>
    </source>
</evidence>
<dbReference type="Gene3D" id="3.30.70.1450">
    <property type="entry name" value="Regulator of K+ conductance, C-terminal domain"/>
    <property type="match status" value="1"/>
</dbReference>
<dbReference type="AlphaFoldDB" id="A0AAJ4DMU0"/>
<dbReference type="GO" id="GO:0006813">
    <property type="term" value="P:potassium ion transport"/>
    <property type="evidence" value="ECO:0007669"/>
    <property type="project" value="InterPro"/>
</dbReference>
<name>A0AAJ4DMU0_9BACT</name>
<feature type="domain" description="RCK C-terminal" evidence="1">
    <location>
        <begin position="135"/>
        <end position="215"/>
    </location>
</feature>
<evidence type="ECO:0000259" key="1">
    <source>
        <dbReference type="PROSITE" id="PS51202"/>
    </source>
</evidence>
<evidence type="ECO:0000313" key="3">
    <source>
        <dbReference type="Proteomes" id="UP000326061"/>
    </source>
</evidence>
<keyword evidence="3" id="KW-1185">Reference proteome</keyword>
<dbReference type="EMBL" id="CP041166">
    <property type="protein sequence ID" value="QFR43390.1"/>
    <property type="molecule type" value="Genomic_DNA"/>
</dbReference>
<dbReference type="KEGG" id="suln:FJR47_05535"/>
<dbReference type="GO" id="GO:0008324">
    <property type="term" value="F:monoatomic cation transmembrane transporter activity"/>
    <property type="evidence" value="ECO:0007669"/>
    <property type="project" value="InterPro"/>
</dbReference>
<accession>A0AAJ4DMU0</accession>
<dbReference type="RefSeq" id="WP_152299453.1">
    <property type="nucleotide sequence ID" value="NZ_CP041166.1"/>
</dbReference>
<dbReference type="InterPro" id="IPR006037">
    <property type="entry name" value="RCK_C"/>
</dbReference>
<organism evidence="2 3">
    <name type="scientific">Sulfurimonas xiamenensis</name>
    <dbReference type="NCBI Taxonomy" id="2590021"/>
    <lineage>
        <taxon>Bacteria</taxon>
        <taxon>Pseudomonadati</taxon>
        <taxon>Campylobacterota</taxon>
        <taxon>Epsilonproteobacteria</taxon>
        <taxon>Campylobacterales</taxon>
        <taxon>Sulfurimonadaceae</taxon>
        <taxon>Sulfurimonas</taxon>
    </lineage>
</organism>
<dbReference type="Proteomes" id="UP000326061">
    <property type="component" value="Chromosome"/>
</dbReference>
<dbReference type="Pfam" id="PF02080">
    <property type="entry name" value="TrkA_C"/>
    <property type="match status" value="1"/>
</dbReference>
<dbReference type="SUPFAM" id="SSF116726">
    <property type="entry name" value="TrkA C-terminal domain-like"/>
    <property type="match status" value="1"/>
</dbReference>
<protein>
    <submittedName>
        <fullName evidence="2">Potassium transporter TrkA</fullName>
    </submittedName>
</protein>
<reference evidence="3" key="1">
    <citation type="submission" date="2019-06" db="EMBL/GenBank/DDBJ databases">
        <title>Sulfurimonas gotlandica sp. nov., a chemoautotrophic and psychrotolerant epsilonproteobacterium isolated from a pelagic redoxcline, and an emended description of the genus Sulfurimonas.</title>
        <authorList>
            <person name="Wang S."/>
            <person name="Jiang L."/>
            <person name="Shao Z."/>
        </authorList>
    </citation>
    <scope>NUCLEOTIDE SEQUENCE [LARGE SCALE GENOMIC DNA]</scope>
    <source>
        <strain evidence="3">1-1N</strain>
    </source>
</reference>
<dbReference type="Gene3D" id="3.40.50.720">
    <property type="entry name" value="NAD(P)-binding Rossmann-like Domain"/>
    <property type="match status" value="1"/>
</dbReference>